<evidence type="ECO:0000313" key="3">
    <source>
        <dbReference type="Proteomes" id="UP000077726"/>
    </source>
</evidence>
<dbReference type="EMBL" id="LXSQ01000030">
    <property type="protein sequence ID" value="OAM36534.1"/>
    <property type="molecule type" value="Genomic_DNA"/>
</dbReference>
<feature type="transmembrane region" description="Helical" evidence="1">
    <location>
        <begin position="64"/>
        <end position="81"/>
    </location>
</feature>
<name>A0A1B6VTD6_9NEIS</name>
<protein>
    <submittedName>
        <fullName evidence="2">Uncharacterized protein</fullName>
    </submittedName>
</protein>
<comment type="caution">
    <text evidence="2">The sequence shown here is derived from an EMBL/GenBank/DDBJ whole genome shotgun (WGS) entry which is preliminary data.</text>
</comment>
<dbReference type="STRING" id="1795832.A7Q00_12320"/>
<keyword evidence="1" id="KW-0812">Transmembrane</keyword>
<dbReference type="Proteomes" id="UP000077726">
    <property type="component" value="Unassembled WGS sequence"/>
</dbReference>
<keyword evidence="1" id="KW-0472">Membrane</keyword>
<gene>
    <name evidence="2" type="ORF">A7Q00_12320</name>
</gene>
<evidence type="ECO:0000313" key="2">
    <source>
        <dbReference type="EMBL" id="OAM36534.1"/>
    </source>
</evidence>
<reference evidence="3" key="1">
    <citation type="submission" date="2016-05" db="EMBL/GenBank/DDBJ databases">
        <title>Draft genome of Corynebacterium afermentans subsp. afermentans LCDC 88199T.</title>
        <authorList>
            <person name="Bernier A.-M."/>
            <person name="Bernard K."/>
        </authorList>
    </citation>
    <scope>NUCLEOTIDE SEQUENCE [LARGE SCALE GENOMIC DNA]</scope>
    <source>
        <strain evidence="3">NML130454</strain>
    </source>
</reference>
<sequence>MGSPFEYGKTGSIVADWAEDGNAVGVGRVIYNCILRLAETLKEGDMGSEVLWSARAARKPDMRGFFGAVAVQALCFGAAWWFGLNPYFMGGLCVYAVLGWVWRWRIEWLARPLAVQLSDRAVRVVRRRFWGGERVENYALAEFFGVASYIGVSIFGGTDELRTVLLRADSDEALTLDWQLARRQGRKFCWLQRRAPAADSPEAAALRAEISEASGLPDCGFVDMDELKKQEKAT</sequence>
<proteinExistence type="predicted"/>
<dbReference type="AlphaFoldDB" id="A0A1B6VTD6"/>
<accession>A0A1B6VTD6</accession>
<evidence type="ECO:0000256" key="1">
    <source>
        <dbReference type="SAM" id="Phobius"/>
    </source>
</evidence>
<organism evidence="2 3">
    <name type="scientific">Eikenella halliae</name>
    <dbReference type="NCBI Taxonomy" id="1795832"/>
    <lineage>
        <taxon>Bacteria</taxon>
        <taxon>Pseudomonadati</taxon>
        <taxon>Pseudomonadota</taxon>
        <taxon>Betaproteobacteria</taxon>
        <taxon>Neisseriales</taxon>
        <taxon>Neisseriaceae</taxon>
        <taxon>Eikenella</taxon>
    </lineage>
</organism>
<keyword evidence="3" id="KW-1185">Reference proteome</keyword>
<keyword evidence="1" id="KW-1133">Transmembrane helix</keyword>
<feature type="transmembrane region" description="Helical" evidence="1">
    <location>
        <begin position="87"/>
        <end position="104"/>
    </location>
</feature>